<comment type="caution">
    <text evidence="1">The sequence shown here is derived from an EMBL/GenBank/DDBJ whole genome shotgun (WGS) entry which is preliminary data.</text>
</comment>
<sequence>MLSILELKITNIGDVREVSSSTITPLALRSLLLLLVELSSHLTNHAVRGEESSAVHKPQPGYCYNVRVCAQRPESGQPGVNHVCQRKPAMSFTSQSRRSKPPLEDKRAHLERRLGLACIVAHLGVCLSGPHSRLATISGALRRKAYYTLNKPHAAIRPLVQYSDNRFLNWVNLLSRAKVQTGRQSELVLVTGGDVALVASLVINGPVPFFTLSPTGKKIASKVKL</sequence>
<evidence type="ECO:0000313" key="1">
    <source>
        <dbReference type="EMBL" id="KAK3748222.1"/>
    </source>
</evidence>
<dbReference type="EMBL" id="JAWDGP010006036">
    <property type="protein sequence ID" value="KAK3748222.1"/>
    <property type="molecule type" value="Genomic_DNA"/>
</dbReference>
<evidence type="ECO:0000313" key="2">
    <source>
        <dbReference type="Proteomes" id="UP001283361"/>
    </source>
</evidence>
<dbReference type="AlphaFoldDB" id="A0AAE0YKL8"/>
<protein>
    <submittedName>
        <fullName evidence="1">Uncharacterized protein</fullName>
    </submittedName>
</protein>
<proteinExistence type="predicted"/>
<keyword evidence="2" id="KW-1185">Reference proteome</keyword>
<name>A0AAE0YKL8_9GAST</name>
<organism evidence="1 2">
    <name type="scientific">Elysia crispata</name>
    <name type="common">lettuce slug</name>
    <dbReference type="NCBI Taxonomy" id="231223"/>
    <lineage>
        <taxon>Eukaryota</taxon>
        <taxon>Metazoa</taxon>
        <taxon>Spiralia</taxon>
        <taxon>Lophotrochozoa</taxon>
        <taxon>Mollusca</taxon>
        <taxon>Gastropoda</taxon>
        <taxon>Heterobranchia</taxon>
        <taxon>Euthyneura</taxon>
        <taxon>Panpulmonata</taxon>
        <taxon>Sacoglossa</taxon>
        <taxon>Placobranchoidea</taxon>
        <taxon>Plakobranchidae</taxon>
        <taxon>Elysia</taxon>
    </lineage>
</organism>
<reference evidence="1" key="1">
    <citation type="journal article" date="2023" name="G3 (Bethesda)">
        <title>A reference genome for the long-term kleptoplast-retaining sea slug Elysia crispata morphotype clarki.</title>
        <authorList>
            <person name="Eastman K.E."/>
            <person name="Pendleton A.L."/>
            <person name="Shaikh M.A."/>
            <person name="Suttiyut T."/>
            <person name="Ogas R."/>
            <person name="Tomko P."/>
            <person name="Gavelis G."/>
            <person name="Widhalm J.R."/>
            <person name="Wisecaver J.H."/>
        </authorList>
    </citation>
    <scope>NUCLEOTIDE SEQUENCE</scope>
    <source>
        <strain evidence="1">ECLA1</strain>
    </source>
</reference>
<gene>
    <name evidence="1" type="ORF">RRG08_039475</name>
</gene>
<accession>A0AAE0YKL8</accession>
<dbReference type="Proteomes" id="UP001283361">
    <property type="component" value="Unassembled WGS sequence"/>
</dbReference>